<evidence type="ECO:0000313" key="10">
    <source>
        <dbReference type="EMBL" id="MCY0964266.1"/>
    </source>
</evidence>
<keyword evidence="11" id="KW-1185">Reference proteome</keyword>
<evidence type="ECO:0000313" key="11">
    <source>
        <dbReference type="Proteomes" id="UP001150830"/>
    </source>
</evidence>
<gene>
    <name evidence="9 10" type="primary">coq7</name>
    <name evidence="10" type="ORF">OUO13_03635</name>
</gene>
<feature type="binding site" evidence="9">
    <location>
        <position position="96"/>
    </location>
    <ligand>
        <name>Fe cation</name>
        <dbReference type="ChEBI" id="CHEBI:24875"/>
        <label>1</label>
    </ligand>
</feature>
<reference evidence="10" key="1">
    <citation type="submission" date="2022-11" db="EMBL/GenBank/DDBJ databases">
        <title>Parathalassolutuus dongxingensis gen. nov., sp. nov., a novel member of family Oceanospirillaceae isolated from a coastal shrimp pond in Guangxi, China.</title>
        <authorList>
            <person name="Chen H."/>
        </authorList>
    </citation>
    <scope>NUCLEOTIDE SEQUENCE</scope>
    <source>
        <strain evidence="10">G-43</strain>
    </source>
</reference>
<dbReference type="Pfam" id="PF03232">
    <property type="entry name" value="COQ7"/>
    <property type="match status" value="1"/>
</dbReference>
<dbReference type="InterPro" id="IPR011566">
    <property type="entry name" value="Ubq_synth_Coq7"/>
</dbReference>
<feature type="binding site" evidence="9">
    <location>
        <position position="66"/>
    </location>
    <ligand>
        <name>Fe cation</name>
        <dbReference type="ChEBI" id="CHEBI:24875"/>
        <label>1</label>
    </ligand>
</feature>
<evidence type="ECO:0000256" key="8">
    <source>
        <dbReference type="ARBA" id="ARBA00023136"/>
    </source>
</evidence>
<dbReference type="PANTHER" id="PTHR11237:SF4">
    <property type="entry name" value="5-DEMETHOXYUBIQUINONE HYDROXYLASE, MITOCHONDRIAL"/>
    <property type="match status" value="1"/>
</dbReference>
<dbReference type="EMBL" id="JAPNOA010000016">
    <property type="protein sequence ID" value="MCY0964266.1"/>
    <property type="molecule type" value="Genomic_DNA"/>
</dbReference>
<evidence type="ECO:0000256" key="7">
    <source>
        <dbReference type="ARBA" id="ARBA00023033"/>
    </source>
</evidence>
<feature type="binding site" evidence="9">
    <location>
        <position position="180"/>
    </location>
    <ligand>
        <name>Fe cation</name>
        <dbReference type="ChEBI" id="CHEBI:24875"/>
        <label>1</label>
    </ligand>
</feature>
<comment type="caution">
    <text evidence="10">The sequence shown here is derived from an EMBL/GenBank/DDBJ whole genome shotgun (WGS) entry which is preliminary data.</text>
</comment>
<dbReference type="InterPro" id="IPR012347">
    <property type="entry name" value="Ferritin-like"/>
</dbReference>
<keyword evidence="7 9" id="KW-0503">Monooxygenase</keyword>
<feature type="binding site" evidence="9">
    <location>
        <position position="183"/>
    </location>
    <ligand>
        <name>Fe cation</name>
        <dbReference type="ChEBI" id="CHEBI:24875"/>
        <label>2</label>
    </ligand>
</feature>
<dbReference type="EC" id="1.14.99.60" evidence="9"/>
<dbReference type="GO" id="GO:0005886">
    <property type="term" value="C:plasma membrane"/>
    <property type="evidence" value="ECO:0007669"/>
    <property type="project" value="UniProtKB-SubCell"/>
</dbReference>
<feature type="binding site" evidence="9">
    <location>
        <position position="96"/>
    </location>
    <ligand>
        <name>Fe cation</name>
        <dbReference type="ChEBI" id="CHEBI:24875"/>
        <label>2</label>
    </ligand>
</feature>
<dbReference type="HAMAP" id="MF_01658">
    <property type="entry name" value="COQ7"/>
    <property type="match status" value="1"/>
</dbReference>
<comment type="similarity">
    <text evidence="9">Belongs to the COQ7 family.</text>
</comment>
<dbReference type="NCBIfam" id="NF033656">
    <property type="entry name" value="DMQ_monoox_COQ7"/>
    <property type="match status" value="1"/>
</dbReference>
<feature type="binding site" evidence="9">
    <location>
        <position position="99"/>
    </location>
    <ligand>
        <name>Fe cation</name>
        <dbReference type="ChEBI" id="CHEBI:24875"/>
        <label>1</label>
    </ligand>
</feature>
<dbReference type="InterPro" id="IPR047809">
    <property type="entry name" value="COQ7_proteobact"/>
</dbReference>
<keyword evidence="6 9" id="KW-0408">Iron</keyword>
<comment type="cofactor">
    <cofactor evidence="9">
        <name>Fe cation</name>
        <dbReference type="ChEBI" id="CHEBI:24875"/>
    </cofactor>
    <text evidence="9">Binds 2 iron ions per subunit.</text>
</comment>
<dbReference type="PANTHER" id="PTHR11237">
    <property type="entry name" value="COENZYME Q10 BIOSYNTHESIS PROTEIN 7"/>
    <property type="match status" value="1"/>
</dbReference>
<evidence type="ECO:0000256" key="3">
    <source>
        <dbReference type="ARBA" id="ARBA00022688"/>
    </source>
</evidence>
<protein>
    <recommendedName>
        <fullName evidence="9">3-demethoxyubiquinol 3-hydroxylase</fullName>
        <shortName evidence="9">DMQ hydroxylase</shortName>
        <ecNumber evidence="9">1.14.99.60</ecNumber>
    </recommendedName>
    <alternativeName>
        <fullName evidence="9">2-nonaprenyl-3-methyl-6-methoxy-1,4-benzoquinol hydroxylase</fullName>
    </alternativeName>
</protein>
<dbReference type="GO" id="GO:0008682">
    <property type="term" value="F:3-demethoxyubiquinol 3-hydroxylase activity"/>
    <property type="evidence" value="ECO:0007669"/>
    <property type="project" value="UniProtKB-EC"/>
</dbReference>
<comment type="pathway">
    <text evidence="1 9">Cofactor biosynthesis; ubiquinone biosynthesis.</text>
</comment>
<name>A0A9X3IQX9_9GAMM</name>
<comment type="subcellular location">
    <subcellularLocation>
        <location evidence="9">Cell membrane</location>
        <topology evidence="9">Peripheral membrane protein</topology>
    </subcellularLocation>
</comment>
<organism evidence="10 11">
    <name type="scientific">Parathalassolituus penaei</name>
    <dbReference type="NCBI Taxonomy" id="2997323"/>
    <lineage>
        <taxon>Bacteria</taxon>
        <taxon>Pseudomonadati</taxon>
        <taxon>Pseudomonadota</taxon>
        <taxon>Gammaproteobacteria</taxon>
        <taxon>Oceanospirillales</taxon>
        <taxon>Oceanospirillaceae</taxon>
        <taxon>Parathalassolituus</taxon>
    </lineage>
</organism>
<keyword evidence="3 9" id="KW-0831">Ubiquinone biosynthesis</keyword>
<proteinExistence type="inferred from homology"/>
<comment type="catalytic activity">
    <reaction evidence="9">
        <text>a 5-methoxy-2-methyl-3-(all-trans-polyprenyl)benzene-1,4-diol + AH2 + O2 = a 3-demethylubiquinol + A + H2O</text>
        <dbReference type="Rhea" id="RHEA:50908"/>
        <dbReference type="Rhea" id="RHEA-COMP:10859"/>
        <dbReference type="Rhea" id="RHEA-COMP:10914"/>
        <dbReference type="ChEBI" id="CHEBI:13193"/>
        <dbReference type="ChEBI" id="CHEBI:15377"/>
        <dbReference type="ChEBI" id="CHEBI:15379"/>
        <dbReference type="ChEBI" id="CHEBI:17499"/>
        <dbReference type="ChEBI" id="CHEBI:84167"/>
        <dbReference type="ChEBI" id="CHEBI:84422"/>
        <dbReference type="EC" id="1.14.99.60"/>
    </reaction>
</comment>
<feature type="binding site" evidence="9">
    <location>
        <position position="148"/>
    </location>
    <ligand>
        <name>Fe cation</name>
        <dbReference type="ChEBI" id="CHEBI:24875"/>
        <label>2</label>
    </ligand>
</feature>
<dbReference type="GO" id="GO:0006744">
    <property type="term" value="P:ubiquinone biosynthetic process"/>
    <property type="evidence" value="ECO:0007669"/>
    <property type="project" value="UniProtKB-UniRule"/>
</dbReference>
<dbReference type="CDD" id="cd01042">
    <property type="entry name" value="DMQH"/>
    <property type="match status" value="1"/>
</dbReference>
<dbReference type="AlphaFoldDB" id="A0A9X3IQX9"/>
<evidence type="ECO:0000256" key="4">
    <source>
        <dbReference type="ARBA" id="ARBA00022723"/>
    </source>
</evidence>
<evidence type="ECO:0000256" key="5">
    <source>
        <dbReference type="ARBA" id="ARBA00023002"/>
    </source>
</evidence>
<dbReference type="RefSeq" id="WP_283172484.1">
    <property type="nucleotide sequence ID" value="NZ_JAPNOA010000016.1"/>
</dbReference>
<dbReference type="Proteomes" id="UP001150830">
    <property type="component" value="Unassembled WGS sequence"/>
</dbReference>
<accession>A0A9X3IQX9</accession>
<keyword evidence="5 9" id="KW-0560">Oxidoreductase</keyword>
<evidence type="ECO:0000256" key="6">
    <source>
        <dbReference type="ARBA" id="ARBA00023004"/>
    </source>
</evidence>
<evidence type="ECO:0000256" key="2">
    <source>
        <dbReference type="ARBA" id="ARBA00022475"/>
    </source>
</evidence>
<evidence type="ECO:0000256" key="1">
    <source>
        <dbReference type="ARBA" id="ARBA00004749"/>
    </source>
</evidence>
<keyword evidence="4 9" id="KW-0479">Metal-binding</keyword>
<feature type="binding site" evidence="9">
    <location>
        <position position="180"/>
    </location>
    <ligand>
        <name>Fe cation</name>
        <dbReference type="ChEBI" id="CHEBI:24875"/>
        <label>2</label>
    </ligand>
</feature>
<comment type="function">
    <text evidence="9">Catalyzes the hydroxylation of 2-nonaprenyl-3-methyl-6-methoxy-1,4-benzoquinol during ubiquinone biosynthesis.</text>
</comment>
<dbReference type="Gene3D" id="1.20.1260.10">
    <property type="match status" value="1"/>
</dbReference>
<dbReference type="InterPro" id="IPR009078">
    <property type="entry name" value="Ferritin-like_SF"/>
</dbReference>
<keyword evidence="2 9" id="KW-1003">Cell membrane</keyword>
<evidence type="ECO:0000256" key="9">
    <source>
        <dbReference type="HAMAP-Rule" id="MF_01658"/>
    </source>
</evidence>
<sequence length="217" mass="23850">MSHTSRRQYSVLDRLINNADQALRTLVPGAAQAYRSNPAEQRDHQELSDEERRHAAGLMRINHTGEVCAQALYQGQAMTARLPEVRDAMDEAAREEIDHLVWCEERLKQLDSRPSLLNPLFYGLSLGIGAAAGKISDKVSLGFVAATEDQVCKHLTSHLGSLPVQDDKSKAILLQMLEDEAKHATTAIKAGGYKFPLPVKLAMTAVSKVMTTAAYKV</sequence>
<keyword evidence="8 9" id="KW-0472">Membrane</keyword>
<dbReference type="SUPFAM" id="SSF47240">
    <property type="entry name" value="Ferritin-like"/>
    <property type="match status" value="1"/>
</dbReference>
<dbReference type="GO" id="GO:0046872">
    <property type="term" value="F:metal ion binding"/>
    <property type="evidence" value="ECO:0007669"/>
    <property type="project" value="UniProtKB-KW"/>
</dbReference>